<reference evidence="4" key="3">
    <citation type="submission" date="2023-12" db="EMBL/GenBank/DDBJ databases">
        <authorList>
            <person name="Sun Q."/>
            <person name="Inoue M."/>
        </authorList>
    </citation>
    <scope>NUCLEOTIDE SEQUENCE</scope>
    <source>
        <strain evidence="4">JCM 10667</strain>
    </source>
</reference>
<dbReference type="GO" id="GO:0005737">
    <property type="term" value="C:cytoplasm"/>
    <property type="evidence" value="ECO:0007669"/>
    <property type="project" value="TreeGrafter"/>
</dbReference>
<organism evidence="5 6">
    <name type="scientific">Actinomadura livida</name>
    <dbReference type="NCBI Taxonomy" id="79909"/>
    <lineage>
        <taxon>Bacteria</taxon>
        <taxon>Bacillati</taxon>
        <taxon>Actinomycetota</taxon>
        <taxon>Actinomycetes</taxon>
        <taxon>Streptosporangiales</taxon>
        <taxon>Thermomonosporaceae</taxon>
        <taxon>Actinomadura</taxon>
    </lineage>
</organism>
<dbReference type="Gene3D" id="1.25.40.10">
    <property type="entry name" value="Tetratricopeptide repeat domain"/>
    <property type="match status" value="1"/>
</dbReference>
<sequence length="1187" mass="129272">MDVDQFFSYGPRAPFEVQHVFTDREAQIRAFRDRFAQLAGRSWTVDELLNFQRPASNVIAVSGEGGIGKSTLARHVAGLAVAGGLDGLPRRGAHAVLDFADPASSSFEAVLLRVRAALAPLAKSWLAFDVALAVYWQRKHPGESLTAFLQKDSAADSLGVARQVGEAVDQLLGGFGALSVAYRALNLLGRTTAQKARLKRLRAELPALDPILAEQDPDRMLGYMPVLLAADLEQARRKHPTLALCVLDTLENVQRLPAERGGLEDLVSRLVYLMPNVVFVAAGRRPLRWHDPAHAVALTYGGERRWPGLVGGDQLGLGGFDRASAEAYLTARLTVNGTPAIGRDIRERIIAGSGGSPLYLDLSAGLFGQYLARGEAPPADAFGLGFPELVLRTMRDLSATDRDLLRAAALLEAFDEDVLHAVLPHVRLRQIERFVQRPFVRRDETVWPPYRLHENLRRSVIECDADTDDGWTQAERTRNAEQAIEHLARAALEVWDDDVDHPIPLGVRSRRCVAAFLLVLRASDEHGLAPASLGELAYSLTVLGHWQVLVSLPELPGSPELARLTAVARLTARGDVNAEARYQALGELIGEPAGPYADYYRHELASRAHIIGRVEEASEHLSGIEPTSLIGASARFGLADNALRRGDYQSVARLMDGASQSGPDQVRAADLLGHAHLQNARFAEAARFFESTLEAAREANAPVWEARALRHLLLALMWSDPDRTMSLLGRARELNNSAGELIGLAQCDMAEAMARALRGDHRAAAELLETAACQFSELGATRELLPVEALQVLLDAAGGRKTQAERTARRLCEDCLPVWAPVTRLWAGLDADFGGIGWLDDPDSARRRWAEALTRLWAPICGPLDTGDRRALIQTGRVPDALIETAIRSALTSPAFDGPRDPVAALATLGTHGVVQGVRTVVKVRRRLHEQLETIRAFERLRATTGVRAPRLLDAGTAGDSWWAILERLPGAHADHPTPARQRELGRQLRLWHSQPPGNGLRLDDPGALGVLLGWARSTAPDAYPALSEEFAAACQGLPMTAIHGDVAVCHNALYDGDYLTGLLDPGATESGPPMLDLAWGPGRRHAARRRARPPHRGLRPRRGRPGRPDRAAAIDDAAPLHRRPVPRPRRQRRRVDRAMAARPPPRSAHSGPISPARRAHAYGMQLSRTFAGTASRSPRPGSSSRA</sequence>
<reference evidence="5 6" key="2">
    <citation type="submission" date="2020-08" db="EMBL/GenBank/DDBJ databases">
        <title>Sequencing the genomes of 1000 actinobacteria strains.</title>
        <authorList>
            <person name="Klenk H.-P."/>
        </authorList>
    </citation>
    <scope>NUCLEOTIDE SEQUENCE [LARGE SCALE GENOMIC DNA]</scope>
    <source>
        <strain evidence="5 6">DSM 44772</strain>
    </source>
</reference>
<name>A0A7W7IK01_9ACTN</name>
<feature type="region of interest" description="Disordered" evidence="3">
    <location>
        <begin position="1075"/>
        <end position="1187"/>
    </location>
</feature>
<dbReference type="InterPro" id="IPR011009">
    <property type="entry name" value="Kinase-like_dom_sf"/>
</dbReference>
<dbReference type="PANTHER" id="PTHR16305">
    <property type="entry name" value="TESTICULAR SOLUBLE ADENYLYL CYCLASE"/>
    <property type="match status" value="1"/>
</dbReference>
<dbReference type="RefSeq" id="WP_184889562.1">
    <property type="nucleotide sequence ID" value="NZ_BAAAHD010000125.1"/>
</dbReference>
<reference evidence="4 7" key="1">
    <citation type="journal article" date="2019" name="Int. J. Syst. Evol. Microbiol.">
        <title>The Global Catalogue of Microorganisms (GCM) 10K type strain sequencing project: providing services to taxonomists for standard genome sequencing and annotation.</title>
        <authorList>
            <consortium name="The Broad Institute Genomics Platform"/>
            <consortium name="The Broad Institute Genome Sequencing Center for Infectious Disease"/>
            <person name="Wu L."/>
            <person name="Ma J."/>
        </authorList>
    </citation>
    <scope>NUCLEOTIDE SEQUENCE [LARGE SCALE GENOMIC DNA]</scope>
    <source>
        <strain evidence="4 7">JCM 10667</strain>
    </source>
</reference>
<feature type="compositionally biased region" description="Low complexity" evidence="3">
    <location>
        <begin position="1176"/>
        <end position="1187"/>
    </location>
</feature>
<keyword evidence="2" id="KW-0067">ATP-binding</keyword>
<evidence type="ECO:0000313" key="7">
    <source>
        <dbReference type="Proteomes" id="UP001501427"/>
    </source>
</evidence>
<protein>
    <submittedName>
        <fullName evidence="5">Tetratricopeptide (TPR) repeat protein</fullName>
    </submittedName>
</protein>
<dbReference type="InterPro" id="IPR027417">
    <property type="entry name" value="P-loop_NTPase"/>
</dbReference>
<dbReference type="SUPFAM" id="SSF52540">
    <property type="entry name" value="P-loop containing nucleoside triphosphate hydrolases"/>
    <property type="match status" value="1"/>
</dbReference>
<dbReference type="EMBL" id="JACHMV010000001">
    <property type="protein sequence ID" value="MBB4778509.1"/>
    <property type="molecule type" value="Genomic_DNA"/>
</dbReference>
<evidence type="ECO:0000256" key="2">
    <source>
        <dbReference type="ARBA" id="ARBA00022840"/>
    </source>
</evidence>
<accession>A0A7W7IK01</accession>
<evidence type="ECO:0000313" key="4">
    <source>
        <dbReference type="EMBL" id="GAA0602345.1"/>
    </source>
</evidence>
<gene>
    <name evidence="5" type="ORF">F4557_006927</name>
    <name evidence="4" type="ORF">GCM10009546_74530</name>
</gene>
<dbReference type="EMBL" id="BAAAHD010000125">
    <property type="protein sequence ID" value="GAA0602345.1"/>
    <property type="molecule type" value="Genomic_DNA"/>
</dbReference>
<dbReference type="GO" id="GO:0005524">
    <property type="term" value="F:ATP binding"/>
    <property type="evidence" value="ECO:0007669"/>
    <property type="project" value="UniProtKB-KW"/>
</dbReference>
<dbReference type="SUPFAM" id="SSF56112">
    <property type="entry name" value="Protein kinase-like (PK-like)"/>
    <property type="match status" value="1"/>
</dbReference>
<feature type="compositionally biased region" description="Basic residues" evidence="3">
    <location>
        <begin position="1083"/>
        <end position="1106"/>
    </location>
</feature>
<proteinExistence type="predicted"/>
<evidence type="ECO:0000313" key="5">
    <source>
        <dbReference type="EMBL" id="MBB4778509.1"/>
    </source>
</evidence>
<dbReference type="AlphaFoldDB" id="A0A7W7IK01"/>
<feature type="compositionally biased region" description="Basic residues" evidence="3">
    <location>
        <begin position="1121"/>
        <end position="1136"/>
    </location>
</feature>
<dbReference type="GO" id="GO:0004016">
    <property type="term" value="F:adenylate cyclase activity"/>
    <property type="evidence" value="ECO:0007669"/>
    <property type="project" value="TreeGrafter"/>
</dbReference>
<dbReference type="Proteomes" id="UP001501427">
    <property type="component" value="Unassembled WGS sequence"/>
</dbReference>
<keyword evidence="7" id="KW-1185">Reference proteome</keyword>
<dbReference type="Proteomes" id="UP000549343">
    <property type="component" value="Unassembled WGS sequence"/>
</dbReference>
<evidence type="ECO:0000256" key="3">
    <source>
        <dbReference type="SAM" id="MobiDB-lite"/>
    </source>
</evidence>
<keyword evidence="1" id="KW-0547">Nucleotide-binding</keyword>
<dbReference type="SUPFAM" id="SSF48452">
    <property type="entry name" value="TPR-like"/>
    <property type="match status" value="1"/>
</dbReference>
<evidence type="ECO:0000313" key="6">
    <source>
        <dbReference type="Proteomes" id="UP000549343"/>
    </source>
</evidence>
<comment type="caution">
    <text evidence="5">The sequence shown here is derived from an EMBL/GenBank/DDBJ whole genome shotgun (WGS) entry which is preliminary data.</text>
</comment>
<dbReference type="PANTHER" id="PTHR16305:SF28">
    <property type="entry name" value="GUANYLATE CYCLASE DOMAIN-CONTAINING PROTEIN"/>
    <property type="match status" value="1"/>
</dbReference>
<dbReference type="InterPro" id="IPR011990">
    <property type="entry name" value="TPR-like_helical_dom_sf"/>
</dbReference>
<evidence type="ECO:0000256" key="1">
    <source>
        <dbReference type="ARBA" id="ARBA00022741"/>
    </source>
</evidence>